<gene>
    <name evidence="1" type="ORF">SAMN05444272_1630</name>
</gene>
<keyword evidence="2" id="KW-1185">Reference proteome</keyword>
<dbReference type="Pfam" id="PF10025">
    <property type="entry name" value="DUF2267"/>
    <property type="match status" value="1"/>
</dbReference>
<dbReference type="STRING" id="735517.SAMN05444272_1630"/>
<protein>
    <submittedName>
        <fullName evidence="1">Uncharacterized conserved protein, DUF2267 family</fullName>
    </submittedName>
</protein>
<accession>A0A1M7FKL8</accession>
<evidence type="ECO:0000313" key="1">
    <source>
        <dbReference type="EMBL" id="SHM04197.1"/>
    </source>
</evidence>
<dbReference type="OrthoDB" id="20942at2"/>
<dbReference type="Gene3D" id="1.10.490.110">
    <property type="entry name" value="Uncharacterized conserved protein DUF2267"/>
    <property type="match status" value="1"/>
</dbReference>
<dbReference type="InterPro" id="IPR018727">
    <property type="entry name" value="DUF2267"/>
</dbReference>
<proteinExistence type="predicted"/>
<reference evidence="1 2" key="1">
    <citation type="submission" date="2016-11" db="EMBL/GenBank/DDBJ databases">
        <authorList>
            <person name="Jaros S."/>
            <person name="Januszkiewicz K."/>
            <person name="Wedrychowicz H."/>
        </authorList>
    </citation>
    <scope>NUCLEOTIDE SEQUENCE [LARGE SCALE GENOMIC DNA]</scope>
    <source>
        <strain evidence="1 2">DSM 22153</strain>
    </source>
</reference>
<sequence>MPMPNEYQTASQQFDRFLEDAREALDLTTRNQTYTCVQGVLLVFRARLTAAEGLRFANELPAVLRAIFVKGWDISRPPEPFLTRAQMAEEVAHLRQHHNFSPVTVIEDVAKALRGYVDLKAFDAMLAALPLEAAAFWSEDAGPFEQATLDQ</sequence>
<evidence type="ECO:0000313" key="2">
    <source>
        <dbReference type="Proteomes" id="UP000186002"/>
    </source>
</evidence>
<dbReference type="AlphaFoldDB" id="A0A1M7FKL8"/>
<name>A0A1M7FKL8_9HYPH</name>
<dbReference type="InterPro" id="IPR038282">
    <property type="entry name" value="DUF2267_sf"/>
</dbReference>
<dbReference type="EMBL" id="FRBW01000002">
    <property type="protein sequence ID" value="SHM04197.1"/>
    <property type="molecule type" value="Genomic_DNA"/>
</dbReference>
<dbReference type="Proteomes" id="UP000186002">
    <property type="component" value="Unassembled WGS sequence"/>
</dbReference>
<organism evidence="1 2">
    <name type="scientific">Roseibium suaedae</name>
    <dbReference type="NCBI Taxonomy" id="735517"/>
    <lineage>
        <taxon>Bacteria</taxon>
        <taxon>Pseudomonadati</taxon>
        <taxon>Pseudomonadota</taxon>
        <taxon>Alphaproteobacteria</taxon>
        <taxon>Hyphomicrobiales</taxon>
        <taxon>Stappiaceae</taxon>
        <taxon>Roseibium</taxon>
    </lineage>
</organism>